<dbReference type="SUPFAM" id="SSF55008">
    <property type="entry name" value="HMA, heavy metal-associated domain"/>
    <property type="match status" value="1"/>
</dbReference>
<name>A0A068U5M3_COFCA</name>
<evidence type="ECO:0000313" key="7">
    <source>
        <dbReference type="EMBL" id="CDP03597.1"/>
    </source>
</evidence>
<dbReference type="PROSITE" id="PS50846">
    <property type="entry name" value="HMA_2"/>
    <property type="match status" value="1"/>
</dbReference>
<gene>
    <name evidence="7" type="ORF">GSCOC_T00016012001</name>
</gene>
<comment type="similarity">
    <text evidence="5">Belongs to the HIPP family.</text>
</comment>
<dbReference type="PANTHER" id="PTHR45868">
    <property type="entry name" value="HEAVY METAL-ASSOCIATED ISOPRENYLATED PLANT PROTEIN 33-RELATED"/>
    <property type="match status" value="1"/>
</dbReference>
<dbReference type="PhylomeDB" id="A0A068U5M3"/>
<evidence type="ECO:0000256" key="5">
    <source>
        <dbReference type="ARBA" id="ARBA00024045"/>
    </source>
</evidence>
<dbReference type="InParanoid" id="A0A068U5M3"/>
<evidence type="ECO:0000313" key="8">
    <source>
        <dbReference type="Proteomes" id="UP000295252"/>
    </source>
</evidence>
<feature type="domain" description="HMA" evidence="6">
    <location>
        <begin position="1"/>
        <end position="48"/>
    </location>
</feature>
<proteinExistence type="inferred from homology"/>
<evidence type="ECO:0000256" key="1">
    <source>
        <dbReference type="ARBA" id="ARBA00004170"/>
    </source>
</evidence>
<dbReference type="AlphaFoldDB" id="A0A068U5M3"/>
<protein>
    <recommendedName>
        <fullName evidence="6">HMA domain-containing protein</fullName>
    </recommendedName>
</protein>
<dbReference type="OrthoDB" id="1110082at2759"/>
<dbReference type="Gene3D" id="3.30.70.100">
    <property type="match status" value="1"/>
</dbReference>
<dbReference type="InterPro" id="IPR036163">
    <property type="entry name" value="HMA_dom_sf"/>
</dbReference>
<evidence type="ECO:0000259" key="6">
    <source>
        <dbReference type="PROSITE" id="PS50846"/>
    </source>
</evidence>
<keyword evidence="4" id="KW-0636">Prenylation</keyword>
<dbReference type="InterPro" id="IPR006121">
    <property type="entry name" value="HMA_dom"/>
</dbReference>
<dbReference type="CDD" id="cd00371">
    <property type="entry name" value="HMA"/>
    <property type="match status" value="1"/>
</dbReference>
<dbReference type="Proteomes" id="UP000295252">
    <property type="component" value="Chromosome I"/>
</dbReference>
<keyword evidence="2" id="KW-0488">Methylation</keyword>
<organism evidence="7 8">
    <name type="scientific">Coffea canephora</name>
    <name type="common">Robusta coffee</name>
    <dbReference type="NCBI Taxonomy" id="49390"/>
    <lineage>
        <taxon>Eukaryota</taxon>
        <taxon>Viridiplantae</taxon>
        <taxon>Streptophyta</taxon>
        <taxon>Embryophyta</taxon>
        <taxon>Tracheophyta</taxon>
        <taxon>Spermatophyta</taxon>
        <taxon>Magnoliopsida</taxon>
        <taxon>eudicotyledons</taxon>
        <taxon>Gunneridae</taxon>
        <taxon>Pentapetalae</taxon>
        <taxon>asterids</taxon>
        <taxon>lamiids</taxon>
        <taxon>Gentianales</taxon>
        <taxon>Rubiaceae</taxon>
        <taxon>Ixoroideae</taxon>
        <taxon>Gardenieae complex</taxon>
        <taxon>Bertiereae - Coffeeae clade</taxon>
        <taxon>Coffeeae</taxon>
        <taxon>Coffea</taxon>
    </lineage>
</organism>
<comment type="subcellular location">
    <subcellularLocation>
        <location evidence="1">Membrane</location>
        <topology evidence="1">Peripheral membrane protein</topology>
    </subcellularLocation>
</comment>
<evidence type="ECO:0000256" key="2">
    <source>
        <dbReference type="ARBA" id="ARBA00022481"/>
    </source>
</evidence>
<dbReference type="GO" id="GO:0046872">
    <property type="term" value="F:metal ion binding"/>
    <property type="evidence" value="ECO:0007669"/>
    <property type="project" value="UniProtKB-KW"/>
</dbReference>
<dbReference type="GO" id="GO:0016020">
    <property type="term" value="C:membrane"/>
    <property type="evidence" value="ECO:0007669"/>
    <property type="project" value="UniProtKB-SubCell"/>
</dbReference>
<keyword evidence="8" id="KW-1185">Reference proteome</keyword>
<keyword evidence="4" id="KW-0449">Lipoprotein</keyword>
<accession>A0A068U5M3</accession>
<sequence length="137" mass="15093">MKVVEVLSSISGVYAVEVDAREGLAKVYGEVDPSILLMALSGSGKHAEVAWVRLKHPALSNDCHNSGCHGRYTRRGPSWYDQNGYCHLGQQPFCPRRRAMADHQDPYQCHHGCGGYGYGPYAYPPRADDTAPHCSVM</sequence>
<keyword evidence="3" id="KW-0479">Metal-binding</keyword>
<evidence type="ECO:0000256" key="3">
    <source>
        <dbReference type="ARBA" id="ARBA00022723"/>
    </source>
</evidence>
<dbReference type="GO" id="GO:0009626">
    <property type="term" value="P:plant-type hypersensitive response"/>
    <property type="evidence" value="ECO:0007669"/>
    <property type="project" value="UniProtKB-KW"/>
</dbReference>
<evidence type="ECO:0000256" key="4">
    <source>
        <dbReference type="ARBA" id="ARBA00023289"/>
    </source>
</evidence>
<reference evidence="8" key="1">
    <citation type="journal article" date="2014" name="Science">
        <title>The coffee genome provides insight into the convergent evolution of caffeine biosynthesis.</title>
        <authorList>
            <person name="Denoeud F."/>
            <person name="Carretero-Paulet L."/>
            <person name="Dereeper A."/>
            <person name="Droc G."/>
            <person name="Guyot R."/>
            <person name="Pietrella M."/>
            <person name="Zheng C."/>
            <person name="Alberti A."/>
            <person name="Anthony F."/>
            <person name="Aprea G."/>
            <person name="Aury J.M."/>
            <person name="Bento P."/>
            <person name="Bernard M."/>
            <person name="Bocs S."/>
            <person name="Campa C."/>
            <person name="Cenci A."/>
            <person name="Combes M.C."/>
            <person name="Crouzillat D."/>
            <person name="Da Silva C."/>
            <person name="Daddiego L."/>
            <person name="De Bellis F."/>
            <person name="Dussert S."/>
            <person name="Garsmeur O."/>
            <person name="Gayraud T."/>
            <person name="Guignon V."/>
            <person name="Jahn K."/>
            <person name="Jamilloux V."/>
            <person name="Joet T."/>
            <person name="Labadie K."/>
            <person name="Lan T."/>
            <person name="Leclercq J."/>
            <person name="Lepelley M."/>
            <person name="Leroy T."/>
            <person name="Li L.T."/>
            <person name="Librado P."/>
            <person name="Lopez L."/>
            <person name="Munoz A."/>
            <person name="Noel B."/>
            <person name="Pallavicini A."/>
            <person name="Perrotta G."/>
            <person name="Poncet V."/>
            <person name="Pot D."/>
            <person name="Priyono X."/>
            <person name="Rigoreau M."/>
            <person name="Rouard M."/>
            <person name="Rozas J."/>
            <person name="Tranchant-Dubreuil C."/>
            <person name="VanBuren R."/>
            <person name="Zhang Q."/>
            <person name="Andrade A.C."/>
            <person name="Argout X."/>
            <person name="Bertrand B."/>
            <person name="de Kochko A."/>
            <person name="Graziosi G."/>
            <person name="Henry R.J."/>
            <person name="Jayarama X."/>
            <person name="Ming R."/>
            <person name="Nagai C."/>
            <person name="Rounsley S."/>
            <person name="Sankoff D."/>
            <person name="Giuliano G."/>
            <person name="Albert V.A."/>
            <person name="Wincker P."/>
            <person name="Lashermes P."/>
        </authorList>
    </citation>
    <scope>NUCLEOTIDE SEQUENCE [LARGE SCALE GENOMIC DNA]</scope>
    <source>
        <strain evidence="8">cv. DH200-94</strain>
    </source>
</reference>
<dbReference type="Gramene" id="CDP03597">
    <property type="protein sequence ID" value="CDP03597"/>
    <property type="gene ID" value="GSCOC_T00016012001"/>
</dbReference>
<dbReference type="PANTHER" id="PTHR45868:SF63">
    <property type="entry name" value="HMA DOMAIN-CONTAINING PROTEIN"/>
    <property type="match status" value="1"/>
</dbReference>
<dbReference type="EMBL" id="HG739095">
    <property type="protein sequence ID" value="CDP03597.1"/>
    <property type="molecule type" value="Genomic_DNA"/>
</dbReference>